<name>A0A7D4UK40_9MICO</name>
<organism evidence="7 8">
    <name type="scientific">Aquiluna borgnonia</name>
    <dbReference type="NCBI Taxonomy" id="2499157"/>
    <lineage>
        <taxon>Bacteria</taxon>
        <taxon>Bacillati</taxon>
        <taxon>Actinomycetota</taxon>
        <taxon>Actinomycetes</taxon>
        <taxon>Micrococcales</taxon>
        <taxon>Microbacteriaceae</taxon>
        <taxon>Luna cluster</taxon>
        <taxon>Luna-1 subcluster</taxon>
        <taxon>Aquiluna</taxon>
    </lineage>
</organism>
<keyword evidence="8" id="KW-1185">Reference proteome</keyword>
<keyword evidence="2" id="KW-0813">Transport</keyword>
<evidence type="ECO:0000256" key="4">
    <source>
        <dbReference type="ARBA" id="ARBA00023065"/>
    </source>
</evidence>
<comment type="subcellular location">
    <subcellularLocation>
        <location evidence="1">Membrane</location>
    </subcellularLocation>
</comment>
<accession>A0A7D4UK40</accession>
<reference evidence="7 8" key="1">
    <citation type="submission" date="2020-05" db="EMBL/GenBank/DDBJ databases">
        <title>Aquirufa sp. strain 15G-AUS-rot a new Aquirufa species.</title>
        <authorList>
            <person name="Pitt A."/>
            <person name="Hahn M.W."/>
        </authorList>
    </citation>
    <scope>NUCLEOTIDE SEQUENCE [LARGE SCALE GENOMIC DNA]</scope>
    <source>
        <strain evidence="7 8">15G-AUS-rot</strain>
    </source>
</reference>
<gene>
    <name evidence="7" type="ORF">HRU87_04805</name>
</gene>
<dbReference type="InterPro" id="IPR000711">
    <property type="entry name" value="ATPase_OSCP/dsu"/>
</dbReference>
<dbReference type="AlphaFoldDB" id="A0A7D4UK40"/>
<dbReference type="Proteomes" id="UP000501003">
    <property type="component" value="Chromosome"/>
</dbReference>
<keyword evidence="6" id="KW-0066">ATP synthesis</keyword>
<dbReference type="PANTHER" id="PTHR11910">
    <property type="entry name" value="ATP SYNTHASE DELTA CHAIN"/>
    <property type="match status" value="1"/>
</dbReference>
<keyword evidence="4" id="KW-0406">Ion transport</keyword>
<keyword evidence="3" id="KW-0375">Hydrogen ion transport</keyword>
<dbReference type="NCBIfam" id="NF009967">
    <property type="entry name" value="PRK13430.1"/>
    <property type="match status" value="1"/>
</dbReference>
<dbReference type="KEGG" id="aqg:HRU87_04805"/>
<sequence>MASSTRAAKIAAEQALASLSGLTIDTAKELFAVAGALQQSAQLRSLLTDPSAAVASKEKVVASVFGSKVSPQALGLVNTLVKLRWSATRDLPKVTEQLAVRVVANASTDLNKLQDELFEIQQVIASESELELALSSSRASVDQKQALVAALVSGKFSQSAALLASEAVASHAVKRFAAVLEQYSNWLAEVASESVAHITVAKALSSEQLNRLGAALAVSFGRKLQLNVEVSKDVVGGVHVAVNGEVIDATVLTKIKQARLQLN</sequence>
<dbReference type="NCBIfam" id="TIGR01145">
    <property type="entry name" value="ATP_synt_delta"/>
    <property type="match status" value="1"/>
</dbReference>
<proteinExistence type="predicted"/>
<evidence type="ECO:0000313" key="8">
    <source>
        <dbReference type="Proteomes" id="UP000501003"/>
    </source>
</evidence>
<evidence type="ECO:0000313" key="7">
    <source>
        <dbReference type="EMBL" id="QKJ25499.1"/>
    </source>
</evidence>
<evidence type="ECO:0000256" key="6">
    <source>
        <dbReference type="ARBA" id="ARBA00023310"/>
    </source>
</evidence>
<evidence type="ECO:0000256" key="1">
    <source>
        <dbReference type="ARBA" id="ARBA00004370"/>
    </source>
</evidence>
<evidence type="ECO:0000256" key="3">
    <source>
        <dbReference type="ARBA" id="ARBA00022781"/>
    </source>
</evidence>
<dbReference type="Pfam" id="PF00213">
    <property type="entry name" value="OSCP"/>
    <property type="match status" value="2"/>
</dbReference>
<dbReference type="EMBL" id="CP054056">
    <property type="protein sequence ID" value="QKJ25499.1"/>
    <property type="molecule type" value="Genomic_DNA"/>
</dbReference>
<dbReference type="GO" id="GO:0046933">
    <property type="term" value="F:proton-transporting ATP synthase activity, rotational mechanism"/>
    <property type="evidence" value="ECO:0007669"/>
    <property type="project" value="InterPro"/>
</dbReference>
<evidence type="ECO:0000256" key="2">
    <source>
        <dbReference type="ARBA" id="ARBA00022448"/>
    </source>
</evidence>
<dbReference type="RefSeq" id="WP_173493796.1">
    <property type="nucleotide sequence ID" value="NZ_CP054056.1"/>
</dbReference>
<evidence type="ECO:0000256" key="5">
    <source>
        <dbReference type="ARBA" id="ARBA00023136"/>
    </source>
</evidence>
<protein>
    <submittedName>
        <fullName evidence="7">F0F1 ATP synthase subunit delta</fullName>
    </submittedName>
</protein>
<dbReference type="GO" id="GO:0016020">
    <property type="term" value="C:membrane"/>
    <property type="evidence" value="ECO:0007669"/>
    <property type="project" value="UniProtKB-SubCell"/>
</dbReference>
<keyword evidence="5" id="KW-0472">Membrane</keyword>